<reference evidence="1" key="2">
    <citation type="submission" date="2020-09" db="EMBL/GenBank/DDBJ databases">
        <authorList>
            <person name="Sun Q."/>
            <person name="Zhou Y."/>
        </authorList>
    </citation>
    <scope>NUCLEOTIDE SEQUENCE</scope>
    <source>
        <strain evidence="1">CGMCC 4.3508</strain>
    </source>
</reference>
<organism evidence="1 2">
    <name type="scientific">Nocardia jinanensis</name>
    <dbReference type="NCBI Taxonomy" id="382504"/>
    <lineage>
        <taxon>Bacteria</taxon>
        <taxon>Bacillati</taxon>
        <taxon>Actinomycetota</taxon>
        <taxon>Actinomycetes</taxon>
        <taxon>Mycobacteriales</taxon>
        <taxon>Nocardiaceae</taxon>
        <taxon>Nocardia</taxon>
    </lineage>
</organism>
<comment type="caution">
    <text evidence="1">The sequence shown here is derived from an EMBL/GenBank/DDBJ whole genome shotgun (WGS) entry which is preliminary data.</text>
</comment>
<dbReference type="EMBL" id="BMMH01000005">
    <property type="protein sequence ID" value="GGL14275.1"/>
    <property type="molecule type" value="Genomic_DNA"/>
</dbReference>
<accession>A0A917RMQ4</accession>
<sequence>MILTAEQRSPGRGSQTGLQDRDPLRWECAVIGSGSPELAELADQIVARLRELVPDRRRRFEAAFAMTVVAESALFLADDGDHPVRCQVSDAVWDLVRRHRTLSAAVENGPWWRLVVHVDTHGAEVATDRGAEPFPGEQLFAPQAYLADLERYPRSRLPVWLAAYIGRGEPQSRSPRAAADGVRADRSAGVQAAPVIGELPDLAVVWARWAVLAAAFVAAGSERGPRIGPSVGIFESSGHSGSTLTLLPGDRAVLSGGVWDAPVLEAAYNGHDAMPKLFAGAPDWVTDPVLNPRVMTGMLSFCYWWDQGQWYRGESAPMAECAPALPAVWTADTVAKVVAGVLDGPTPDAAEVLVSAAQAAAVTRAAIAQVVGADAEVDIDGALFQFVLADLVAGDIVGIREEEALNLVRDHIRSRGYDTTGFPLSTLRAERISVGWMVRSPVPDGEIALDRAVFYVADDGVVERSSSSVPLSAFITDLERRFRLRTGGPMSSARGGR</sequence>
<evidence type="ECO:0000313" key="2">
    <source>
        <dbReference type="Proteomes" id="UP000638263"/>
    </source>
</evidence>
<name>A0A917RMQ4_9NOCA</name>
<keyword evidence="2" id="KW-1185">Reference proteome</keyword>
<evidence type="ECO:0000313" key="1">
    <source>
        <dbReference type="EMBL" id="GGL14275.1"/>
    </source>
</evidence>
<gene>
    <name evidence="1" type="ORF">GCM10011588_30990</name>
</gene>
<dbReference type="AlphaFoldDB" id="A0A917RMQ4"/>
<dbReference type="Proteomes" id="UP000638263">
    <property type="component" value="Unassembled WGS sequence"/>
</dbReference>
<protein>
    <submittedName>
        <fullName evidence="1">Uncharacterized protein</fullName>
    </submittedName>
</protein>
<proteinExistence type="predicted"/>
<reference evidence="1" key="1">
    <citation type="journal article" date="2014" name="Int. J. Syst. Evol. Microbiol.">
        <title>Complete genome sequence of Corynebacterium casei LMG S-19264T (=DSM 44701T), isolated from a smear-ripened cheese.</title>
        <authorList>
            <consortium name="US DOE Joint Genome Institute (JGI-PGF)"/>
            <person name="Walter F."/>
            <person name="Albersmeier A."/>
            <person name="Kalinowski J."/>
            <person name="Ruckert C."/>
        </authorList>
    </citation>
    <scope>NUCLEOTIDE SEQUENCE</scope>
    <source>
        <strain evidence="1">CGMCC 4.3508</strain>
    </source>
</reference>